<reference evidence="3 4" key="1">
    <citation type="submission" date="2017-10" db="EMBL/GenBank/DDBJ databases">
        <title>Whole-genome sequence of three Streptococcus macedonicus strains isolated from Italian cheeses of the Veneto region.</title>
        <authorList>
            <person name="Treu L."/>
            <person name="De Diego-Diaz B."/>
            <person name="Papadimitriou K."/>
            <person name="Tsakalidou E."/>
            <person name="Corich V."/>
            <person name="Giacomini A."/>
        </authorList>
    </citation>
    <scope>NUCLEOTIDE SEQUENCE [LARGE SCALE GENOMIC DNA]</scope>
    <source>
        <strain evidence="1 3">19AS</strain>
        <strain evidence="2 4">27MV</strain>
    </source>
</reference>
<sequence>MTHPYAERCKLHTNNLLAERVQKIYADMRKPLNNSDDLLVAIHTEIRYADSDRTYLLNNVLKRLEEADKRERLFYEKLSSLEYQIRQALDPSI</sequence>
<proteinExistence type="predicted"/>
<dbReference type="RefSeq" id="WP_099390419.1">
    <property type="nucleotide sequence ID" value="NZ_PEBM01000020.1"/>
</dbReference>
<dbReference type="AlphaFoldDB" id="A0A2G3NX59"/>
<dbReference type="EMBL" id="PEBM01000020">
    <property type="protein sequence ID" value="PHV58154.1"/>
    <property type="molecule type" value="Genomic_DNA"/>
</dbReference>
<accession>A0A2G3NX59</accession>
<dbReference type="Proteomes" id="UP000221763">
    <property type="component" value="Unassembled WGS sequence"/>
</dbReference>
<gene>
    <name evidence="1" type="ORF">CS009_05120</name>
    <name evidence="2" type="ORF">CS010_02480</name>
</gene>
<organism evidence="2 4">
    <name type="scientific">Streptococcus macedonicus</name>
    <name type="common">Streptococcus gallolyticus macedonicus</name>
    <dbReference type="NCBI Taxonomy" id="59310"/>
    <lineage>
        <taxon>Bacteria</taxon>
        <taxon>Bacillati</taxon>
        <taxon>Bacillota</taxon>
        <taxon>Bacilli</taxon>
        <taxon>Lactobacillales</taxon>
        <taxon>Streptococcaceae</taxon>
        <taxon>Streptococcus</taxon>
    </lineage>
</organism>
<evidence type="ECO:0000313" key="1">
    <source>
        <dbReference type="EMBL" id="PHV57533.1"/>
    </source>
</evidence>
<evidence type="ECO:0000313" key="2">
    <source>
        <dbReference type="EMBL" id="PHV58154.1"/>
    </source>
</evidence>
<dbReference type="EMBL" id="PEBN01000024">
    <property type="protein sequence ID" value="PHV57533.1"/>
    <property type="molecule type" value="Genomic_DNA"/>
</dbReference>
<comment type="caution">
    <text evidence="2">The sequence shown here is derived from an EMBL/GenBank/DDBJ whole genome shotgun (WGS) entry which is preliminary data.</text>
</comment>
<evidence type="ECO:0000313" key="3">
    <source>
        <dbReference type="Proteomes" id="UP000221763"/>
    </source>
</evidence>
<name>A0A2G3NX59_STRMC</name>
<evidence type="ECO:0000313" key="4">
    <source>
        <dbReference type="Proteomes" id="UP000222913"/>
    </source>
</evidence>
<protein>
    <submittedName>
        <fullName evidence="2">Uncharacterized protein</fullName>
    </submittedName>
</protein>
<dbReference type="Proteomes" id="UP000222913">
    <property type="component" value="Unassembled WGS sequence"/>
</dbReference>